<gene>
    <name evidence="1" type="ORF">T05_13890</name>
</gene>
<organism evidence="1 2">
    <name type="scientific">Trichinella murrelli</name>
    <dbReference type="NCBI Taxonomy" id="144512"/>
    <lineage>
        <taxon>Eukaryota</taxon>
        <taxon>Metazoa</taxon>
        <taxon>Ecdysozoa</taxon>
        <taxon>Nematoda</taxon>
        <taxon>Enoplea</taxon>
        <taxon>Dorylaimia</taxon>
        <taxon>Trichinellida</taxon>
        <taxon>Trichinellidae</taxon>
        <taxon>Trichinella</taxon>
    </lineage>
</organism>
<dbReference type="AlphaFoldDB" id="A0A0V0TNQ6"/>
<accession>A0A0V0TNQ6</accession>
<feature type="non-terminal residue" evidence="1">
    <location>
        <position position="104"/>
    </location>
</feature>
<keyword evidence="2" id="KW-1185">Reference proteome</keyword>
<dbReference type="OrthoDB" id="10377699at2759"/>
<proteinExistence type="predicted"/>
<comment type="caution">
    <text evidence="1">The sequence shown here is derived from an EMBL/GenBank/DDBJ whole genome shotgun (WGS) entry which is preliminary data.</text>
</comment>
<name>A0A0V0TNQ6_9BILA</name>
<evidence type="ECO:0000313" key="2">
    <source>
        <dbReference type="Proteomes" id="UP000055048"/>
    </source>
</evidence>
<dbReference type="EMBL" id="JYDJ01000196">
    <property type="protein sequence ID" value="KRX40576.1"/>
    <property type="molecule type" value="Genomic_DNA"/>
</dbReference>
<reference evidence="1 2" key="1">
    <citation type="submission" date="2015-01" db="EMBL/GenBank/DDBJ databases">
        <title>Evolution of Trichinella species and genotypes.</title>
        <authorList>
            <person name="Korhonen P.K."/>
            <person name="Edoardo P."/>
            <person name="Giuseppe L.R."/>
            <person name="Gasser R.B."/>
        </authorList>
    </citation>
    <scope>NUCLEOTIDE SEQUENCE [LARGE SCALE GENOMIC DNA]</scope>
    <source>
        <strain evidence="1">ISS417</strain>
    </source>
</reference>
<protein>
    <submittedName>
        <fullName evidence="1">Uncharacterized protein</fullName>
    </submittedName>
</protein>
<sequence>MAPCHSCSTDAEILNKAHYVAHTSSTILIKQTNAGHCCSKKTTSMLTSYDQEIGRTFEVLHIWRIDSARPGYRKLHLGNHCHKKELHVHFTQQPNGRYSISRHD</sequence>
<dbReference type="Proteomes" id="UP000055048">
    <property type="component" value="Unassembled WGS sequence"/>
</dbReference>
<evidence type="ECO:0000313" key="1">
    <source>
        <dbReference type="EMBL" id="KRX40576.1"/>
    </source>
</evidence>